<keyword evidence="3" id="KW-1185">Reference proteome</keyword>
<feature type="compositionally biased region" description="Basic residues" evidence="1">
    <location>
        <begin position="300"/>
        <end position="309"/>
    </location>
</feature>
<sequence length="462" mass="53108">MLQSPLTGWYYIFTRELHNVLVLFFSTSLQAKSCDERDGGRDSKRVPSDRRLTLEAEQSVIRHNTTHHLQPETPVAAACQSLWAAKGHLEELHALGISDPSSASTSFESNTDNSVTENKARDDSADKKRLQYRSSKQFRRRISVISNDEPPLTYQNSHESDISHELQKIFDRGNSHSSDSRKSSQSTLYDKSSSKDARNTMLDGQPRRTSYNIRDFNRDRRRRSCDFFYGRHTGSSSHLDFPQSNSHSVVCGTLSRRLPRELPMLPIFEQNRDIIGGDSCAINERHLRHDENSSYEQSKNRKKRKRRPGSHIQHATIAYDADFWPRNRPRDPWESRSLLLRRKFLSTAAVSSLDSTNSTESSAPDAMFVSSVDSGGSDLGYVDEHSDSLFREWSRVDPAYEERDVSIQRYPRRQLIRGVSEDQSPLRGDRQRTYTRQYSANPRTSNVMVPLIRYPDEANCNR</sequence>
<evidence type="ECO:0000313" key="2">
    <source>
        <dbReference type="EMBL" id="VDM62518.1"/>
    </source>
</evidence>
<evidence type="ECO:0000313" key="3">
    <source>
        <dbReference type="Proteomes" id="UP000267027"/>
    </source>
</evidence>
<evidence type="ECO:0000313" key="4">
    <source>
        <dbReference type="WBParaSite" id="ACOC_0001093201-mRNA-1"/>
    </source>
</evidence>
<reference evidence="2 3" key="2">
    <citation type="submission" date="2018-11" db="EMBL/GenBank/DDBJ databases">
        <authorList>
            <consortium name="Pathogen Informatics"/>
        </authorList>
    </citation>
    <scope>NUCLEOTIDE SEQUENCE [LARGE SCALE GENOMIC DNA]</scope>
    <source>
        <strain evidence="2 3">Costa Rica</strain>
    </source>
</reference>
<name>A0A158PL53_ANGCS</name>
<feature type="region of interest" description="Disordered" evidence="1">
    <location>
        <begin position="172"/>
        <end position="216"/>
    </location>
</feature>
<dbReference type="OMA" id="YPDEANC"/>
<feature type="region of interest" description="Disordered" evidence="1">
    <location>
        <begin position="100"/>
        <end position="136"/>
    </location>
</feature>
<proteinExistence type="predicted"/>
<accession>A0A158PL53</accession>
<dbReference type="OrthoDB" id="6247020at2759"/>
<feature type="compositionally biased region" description="Basic and acidic residues" evidence="1">
    <location>
        <begin position="172"/>
        <end position="182"/>
    </location>
</feature>
<feature type="compositionally biased region" description="Basic and acidic residues" evidence="1">
    <location>
        <begin position="118"/>
        <end position="129"/>
    </location>
</feature>
<protein>
    <submittedName>
        <fullName evidence="4">PEHE domain-containing protein</fullName>
    </submittedName>
</protein>
<dbReference type="EMBL" id="UYYA01004577">
    <property type="protein sequence ID" value="VDM62518.1"/>
    <property type="molecule type" value="Genomic_DNA"/>
</dbReference>
<evidence type="ECO:0000256" key="1">
    <source>
        <dbReference type="SAM" id="MobiDB-lite"/>
    </source>
</evidence>
<organism evidence="4">
    <name type="scientific">Angiostrongylus costaricensis</name>
    <name type="common">Nematode worm</name>
    <dbReference type="NCBI Taxonomy" id="334426"/>
    <lineage>
        <taxon>Eukaryota</taxon>
        <taxon>Metazoa</taxon>
        <taxon>Ecdysozoa</taxon>
        <taxon>Nematoda</taxon>
        <taxon>Chromadorea</taxon>
        <taxon>Rhabditida</taxon>
        <taxon>Rhabditina</taxon>
        <taxon>Rhabditomorpha</taxon>
        <taxon>Strongyloidea</taxon>
        <taxon>Metastrongylidae</taxon>
        <taxon>Angiostrongylus</taxon>
    </lineage>
</organism>
<reference evidence="4" key="1">
    <citation type="submission" date="2016-04" db="UniProtKB">
        <authorList>
            <consortium name="WormBaseParasite"/>
        </authorList>
    </citation>
    <scope>IDENTIFICATION</scope>
</reference>
<feature type="region of interest" description="Disordered" evidence="1">
    <location>
        <begin position="286"/>
        <end position="311"/>
    </location>
</feature>
<feature type="region of interest" description="Disordered" evidence="1">
    <location>
        <begin position="141"/>
        <end position="160"/>
    </location>
</feature>
<dbReference type="WBParaSite" id="ACOC_0001093201-mRNA-1">
    <property type="protein sequence ID" value="ACOC_0001093201-mRNA-1"/>
    <property type="gene ID" value="ACOC_0001093201"/>
</dbReference>
<feature type="compositionally biased region" description="Polar residues" evidence="1">
    <location>
        <begin position="100"/>
        <end position="117"/>
    </location>
</feature>
<dbReference type="Proteomes" id="UP000267027">
    <property type="component" value="Unassembled WGS sequence"/>
</dbReference>
<gene>
    <name evidence="2" type="ORF">ACOC_LOCUS10933</name>
</gene>
<dbReference type="AlphaFoldDB" id="A0A158PL53"/>